<dbReference type="Proteomes" id="UP001319921">
    <property type="component" value="Chromosome"/>
</dbReference>
<dbReference type="KEGG" id="scas:SACC_24790"/>
<evidence type="ECO:0000313" key="2">
    <source>
        <dbReference type="Proteomes" id="UP001319921"/>
    </source>
</evidence>
<protein>
    <submittedName>
        <fullName evidence="1">Uncharacterized protein</fullName>
    </submittedName>
</protein>
<dbReference type="RefSeq" id="WP_229569772.1">
    <property type="nucleotide sequence ID" value="NZ_AP025226.1"/>
</dbReference>
<dbReference type="GeneID" id="68867200"/>
<proteinExistence type="predicted"/>
<name>A0AAQ4CUI1_9CREN</name>
<gene>
    <name evidence="1" type="ORF">SACC_24790</name>
</gene>
<organism evidence="1 2">
    <name type="scientific">Saccharolobus caldissimus</name>
    <dbReference type="NCBI Taxonomy" id="1702097"/>
    <lineage>
        <taxon>Archaea</taxon>
        <taxon>Thermoproteota</taxon>
        <taxon>Thermoprotei</taxon>
        <taxon>Sulfolobales</taxon>
        <taxon>Sulfolobaceae</taxon>
        <taxon>Saccharolobus</taxon>
    </lineage>
</organism>
<evidence type="ECO:0000313" key="1">
    <source>
        <dbReference type="EMBL" id="BDB99462.1"/>
    </source>
</evidence>
<keyword evidence="2" id="KW-1185">Reference proteome</keyword>
<sequence>MNKIYDVNVTSCKLISALVEYVTNNKWEIDVNQLKDNVFLINIFSNRGNFKLILINNDNFTTKIIADDENVHSVLLDILNNISKKYELLHI</sequence>
<dbReference type="EMBL" id="AP025226">
    <property type="protein sequence ID" value="BDB99462.1"/>
    <property type="molecule type" value="Genomic_DNA"/>
</dbReference>
<accession>A0AAQ4CUI1</accession>
<dbReference type="AlphaFoldDB" id="A0AAQ4CUI1"/>
<reference evidence="1 2" key="1">
    <citation type="journal article" date="2022" name="Microbiol. Resour. Announc.">
        <title>Complete Genome Sequence of the Hyperthermophilic and Acidophilic Archaeon Saccharolobus caldissimus Strain HS-3T.</title>
        <authorList>
            <person name="Sakai H.D."/>
            <person name="Kurosawa N."/>
        </authorList>
    </citation>
    <scope>NUCLEOTIDE SEQUENCE [LARGE SCALE GENOMIC DNA]</scope>
    <source>
        <strain evidence="1 2">JCM32116</strain>
    </source>
</reference>